<comment type="similarity">
    <text evidence="1">Belongs to the peptidase C48 family.</text>
</comment>
<evidence type="ECO:0000256" key="1">
    <source>
        <dbReference type="ARBA" id="ARBA00005234"/>
    </source>
</evidence>
<evidence type="ECO:0000256" key="2">
    <source>
        <dbReference type="ARBA" id="ARBA00022553"/>
    </source>
</evidence>
<keyword evidence="2" id="KW-0597">Phosphoprotein</keyword>
<feature type="region of interest" description="Disordered" evidence="6">
    <location>
        <begin position="874"/>
        <end position="925"/>
    </location>
</feature>
<dbReference type="PANTHER" id="PTHR46896">
    <property type="entry name" value="SENTRIN-SPECIFIC PROTEASE"/>
    <property type="match status" value="1"/>
</dbReference>
<dbReference type="InterPro" id="IPR038765">
    <property type="entry name" value="Papain-like_cys_pep_sf"/>
</dbReference>
<reference evidence="9" key="1">
    <citation type="submission" date="2022-11" db="UniProtKB">
        <authorList>
            <consortium name="WormBaseParasite"/>
        </authorList>
    </citation>
    <scope>IDENTIFICATION</scope>
</reference>
<feature type="region of interest" description="Disordered" evidence="6">
    <location>
        <begin position="93"/>
        <end position="119"/>
    </location>
</feature>
<sequence length="925" mass="103097">MNTDVQQAEGEAPPPDPGPSHPTTSPMSPAHSRASSIVSSPNSASTSSLSSVQTTRVPIGQLQVRQIQVSPQQQGRLVLRAQQQIVDGVQQQQSVGATRHLRPSTDLSGISVQQRSPQRAPVISTSQVVSSHSLTLAPVERLKPNLLQQERQQEEQNRLNVQFSSRAGNENKLIMPIRCVRFGTFKMNSQRSLEFTAEHINLVVVQDQANSRRKDEAGRPLPPRPSSISFVIAFKHIRRIEFSFTNTNSVMFLTVNEYCGRKIRESLGIDADLEAACADERLSYFNPDSPLVYHQMITIMTDVETCASRAANELSLFFKQVVEVRRRELKLAEFRKQNVDQTVIPTHAPYIEPLLRKLNVADARKRFTDVFPPHLTQQMSGPRRNSNAGYSNSRAAAGGAYNSDNLSRPPISARYAPEHQGGPSTSYRTRLVPQQHPPTQVIANGQVIVHAAKGSHVIVCQSPQAVATNGQQILGQILPAGISVKGVARRCGTAYGYAMPQGVVTTKVITIKKPPVKRPLPPTVSQTIMLEDEVDGDEPSTSKCGRVDTLFAYPEGERGAVTVHVSDMECLNDEQFLNDTIIDFYLKYTLRQSSPDLQARVHIFNTFFWRRLTLRPRAGAFTPDVSLLTGPVSKQQSNMKARYNSVKSWTKDVDIFEKDFVIVPINEDAHWYLAIICYPMSAVRREPKMAVKTETEEETASTNASTKTTCPANSAVKVEPMEEQPAPTNLSTSTSSPSRPPSTIVLLDSLRDAANRYKTVSILKEYLLCEWEDKGKEKATGGVFDRQLIKGCNPKNVPQQDNYWDCGVYVLEYIERFLKQPPEDILQGNKNDYSMWFPDFSVENKRADVRSLIKSMCTEEKWALVPPPVEAKVDEKEGAKGRKRFKVVDTPKEVLERSGRQSAPPSHHPSKLSRRSQSTPPSINL</sequence>
<keyword evidence="5" id="KW-0378">Hydrolase</keyword>
<feature type="region of interest" description="Disordered" evidence="6">
    <location>
        <begin position="371"/>
        <end position="431"/>
    </location>
</feature>
<dbReference type="Proteomes" id="UP000887566">
    <property type="component" value="Unplaced"/>
</dbReference>
<feature type="region of interest" description="Disordered" evidence="6">
    <location>
        <begin position="689"/>
        <end position="741"/>
    </location>
</feature>
<dbReference type="GO" id="GO:0005737">
    <property type="term" value="C:cytoplasm"/>
    <property type="evidence" value="ECO:0007669"/>
    <property type="project" value="TreeGrafter"/>
</dbReference>
<evidence type="ECO:0000256" key="6">
    <source>
        <dbReference type="SAM" id="MobiDB-lite"/>
    </source>
</evidence>
<feature type="compositionally biased region" description="Low complexity" evidence="6">
    <location>
        <begin position="21"/>
        <end position="51"/>
    </location>
</feature>
<feature type="compositionally biased region" description="Polar residues" evidence="6">
    <location>
        <begin position="105"/>
        <end position="119"/>
    </location>
</feature>
<dbReference type="GO" id="GO:0005634">
    <property type="term" value="C:nucleus"/>
    <property type="evidence" value="ECO:0007669"/>
    <property type="project" value="TreeGrafter"/>
</dbReference>
<evidence type="ECO:0000313" key="8">
    <source>
        <dbReference type="Proteomes" id="UP000887566"/>
    </source>
</evidence>
<protein>
    <submittedName>
        <fullName evidence="9">Ubiquitin-like protease family profile domain-containing protein</fullName>
    </submittedName>
</protein>
<evidence type="ECO:0000259" key="7">
    <source>
        <dbReference type="PROSITE" id="PS50600"/>
    </source>
</evidence>
<dbReference type="InterPro" id="IPR051947">
    <property type="entry name" value="Sentrin-specific_protease"/>
</dbReference>
<feature type="compositionally biased region" description="Low complexity" evidence="6">
    <location>
        <begin position="727"/>
        <end position="741"/>
    </location>
</feature>
<dbReference type="PROSITE" id="PS50600">
    <property type="entry name" value="ULP_PROTEASE"/>
    <property type="match status" value="1"/>
</dbReference>
<organism evidence="8 9">
    <name type="scientific">Plectus sambesii</name>
    <dbReference type="NCBI Taxonomy" id="2011161"/>
    <lineage>
        <taxon>Eukaryota</taxon>
        <taxon>Metazoa</taxon>
        <taxon>Ecdysozoa</taxon>
        <taxon>Nematoda</taxon>
        <taxon>Chromadorea</taxon>
        <taxon>Plectida</taxon>
        <taxon>Plectina</taxon>
        <taxon>Plectoidea</taxon>
        <taxon>Plectidae</taxon>
        <taxon>Plectus</taxon>
    </lineage>
</organism>
<feature type="compositionally biased region" description="Low complexity" evidence="6">
    <location>
        <begin position="700"/>
        <end position="709"/>
    </location>
</feature>
<feature type="compositionally biased region" description="Polar residues" evidence="6">
    <location>
        <begin position="375"/>
        <end position="394"/>
    </location>
</feature>
<dbReference type="SUPFAM" id="SSF54001">
    <property type="entry name" value="Cysteine proteinases"/>
    <property type="match status" value="1"/>
</dbReference>
<feature type="compositionally biased region" description="Polar residues" evidence="6">
    <location>
        <begin position="915"/>
        <end position="925"/>
    </location>
</feature>
<feature type="region of interest" description="Disordered" evidence="6">
    <location>
        <begin position="1"/>
        <end position="52"/>
    </location>
</feature>
<dbReference type="PANTHER" id="PTHR46896:SF3">
    <property type="entry name" value="FI06413P-RELATED"/>
    <property type="match status" value="1"/>
</dbReference>
<dbReference type="GO" id="GO:0070139">
    <property type="term" value="F:SUMO-specific endopeptidase activity"/>
    <property type="evidence" value="ECO:0007669"/>
    <property type="project" value="TreeGrafter"/>
</dbReference>
<dbReference type="GO" id="GO:0006508">
    <property type="term" value="P:proteolysis"/>
    <property type="evidence" value="ECO:0007669"/>
    <property type="project" value="UniProtKB-KW"/>
</dbReference>
<evidence type="ECO:0000313" key="9">
    <source>
        <dbReference type="WBParaSite" id="PSAMB.scaffold1112size35779.g11024.t1"/>
    </source>
</evidence>
<feature type="domain" description="Ubiquitin-like protease family profile" evidence="7">
    <location>
        <begin position="561"/>
        <end position="817"/>
    </location>
</feature>
<dbReference type="GO" id="GO:0016926">
    <property type="term" value="P:protein desumoylation"/>
    <property type="evidence" value="ECO:0007669"/>
    <property type="project" value="TreeGrafter"/>
</dbReference>
<dbReference type="Gene3D" id="3.40.395.10">
    <property type="entry name" value="Adenoviral Proteinase, Chain A"/>
    <property type="match status" value="1"/>
</dbReference>
<dbReference type="AlphaFoldDB" id="A0A914UNC6"/>
<evidence type="ECO:0000256" key="5">
    <source>
        <dbReference type="ARBA" id="ARBA00022801"/>
    </source>
</evidence>
<keyword evidence="4" id="KW-0833">Ubl conjugation pathway</keyword>
<dbReference type="Pfam" id="PF02902">
    <property type="entry name" value="Peptidase_C48"/>
    <property type="match status" value="1"/>
</dbReference>
<evidence type="ECO:0000256" key="3">
    <source>
        <dbReference type="ARBA" id="ARBA00022670"/>
    </source>
</evidence>
<proteinExistence type="inferred from homology"/>
<keyword evidence="8" id="KW-1185">Reference proteome</keyword>
<feature type="compositionally biased region" description="Basic and acidic residues" evidence="6">
    <location>
        <begin position="874"/>
        <end position="899"/>
    </location>
</feature>
<evidence type="ECO:0000256" key="4">
    <source>
        <dbReference type="ARBA" id="ARBA00022786"/>
    </source>
</evidence>
<keyword evidence="3" id="KW-0645">Protease</keyword>
<dbReference type="WBParaSite" id="PSAMB.scaffold1112size35779.g11024.t1">
    <property type="protein sequence ID" value="PSAMB.scaffold1112size35779.g11024.t1"/>
    <property type="gene ID" value="PSAMB.scaffold1112size35779.g11024"/>
</dbReference>
<accession>A0A914UNC6</accession>
<dbReference type="InterPro" id="IPR003653">
    <property type="entry name" value="Peptidase_C48_C"/>
</dbReference>
<name>A0A914UNC6_9BILA</name>